<keyword evidence="7" id="KW-1185">Reference proteome</keyword>
<dbReference type="InterPro" id="IPR050109">
    <property type="entry name" value="HTH-type_TetR-like_transc_reg"/>
</dbReference>
<dbReference type="PANTHER" id="PTHR30055">
    <property type="entry name" value="HTH-TYPE TRANSCRIPTIONAL REGULATOR RUTR"/>
    <property type="match status" value="1"/>
</dbReference>
<dbReference type="PRINTS" id="PR00455">
    <property type="entry name" value="HTHTETR"/>
</dbReference>
<sequence>MESTSRRATRLPTRQDGHQRVASLLDAAAAVIGERGFAAATMSEIAARADARIGSLYRFFPDKNAIADALVEHYLALILDGFALLHERIASLSTAALADALLDQFVVLRPRGAAVAALLEERPDGDSIRTAFRARMLDAIGALLLAHAPFLRPEKVPDIAALLLNAMKLMARLQTGEAPGGPGTRDELRLMVRLYLETRLRRPET</sequence>
<dbReference type="PROSITE" id="PS50977">
    <property type="entry name" value="HTH_TETR_2"/>
    <property type="match status" value="1"/>
</dbReference>
<evidence type="ECO:0000259" key="5">
    <source>
        <dbReference type="PROSITE" id="PS50977"/>
    </source>
</evidence>
<evidence type="ECO:0000256" key="3">
    <source>
        <dbReference type="ARBA" id="ARBA00023163"/>
    </source>
</evidence>
<keyword evidence="3" id="KW-0804">Transcription</keyword>
<feature type="domain" description="HTH tetR-type" evidence="5">
    <location>
        <begin position="18"/>
        <end position="78"/>
    </location>
</feature>
<dbReference type="PANTHER" id="PTHR30055:SF234">
    <property type="entry name" value="HTH-TYPE TRANSCRIPTIONAL REGULATOR BETI"/>
    <property type="match status" value="1"/>
</dbReference>
<evidence type="ECO:0000313" key="7">
    <source>
        <dbReference type="Proteomes" id="UP001524587"/>
    </source>
</evidence>
<evidence type="ECO:0000256" key="2">
    <source>
        <dbReference type="ARBA" id="ARBA00023125"/>
    </source>
</evidence>
<keyword evidence="1" id="KW-0805">Transcription regulation</keyword>
<dbReference type="InterPro" id="IPR009057">
    <property type="entry name" value="Homeodomain-like_sf"/>
</dbReference>
<organism evidence="6 7">
    <name type="scientific">Endosaccharibacter trunci</name>
    <dbReference type="NCBI Taxonomy" id="2812733"/>
    <lineage>
        <taxon>Bacteria</taxon>
        <taxon>Pseudomonadati</taxon>
        <taxon>Pseudomonadota</taxon>
        <taxon>Alphaproteobacteria</taxon>
        <taxon>Acetobacterales</taxon>
        <taxon>Acetobacteraceae</taxon>
        <taxon>Endosaccharibacter</taxon>
    </lineage>
</organism>
<protein>
    <submittedName>
        <fullName evidence="6">TetR/AcrR family transcriptional regulator</fullName>
    </submittedName>
</protein>
<keyword evidence="2 4" id="KW-0238">DNA-binding</keyword>
<evidence type="ECO:0000313" key="6">
    <source>
        <dbReference type="EMBL" id="MCQ8278367.1"/>
    </source>
</evidence>
<dbReference type="RefSeq" id="WP_422863839.1">
    <property type="nucleotide sequence ID" value="NZ_JAMSKV010000005.1"/>
</dbReference>
<proteinExistence type="predicted"/>
<dbReference type="Pfam" id="PF00440">
    <property type="entry name" value="TetR_N"/>
    <property type="match status" value="1"/>
</dbReference>
<dbReference type="Proteomes" id="UP001524587">
    <property type="component" value="Unassembled WGS sequence"/>
</dbReference>
<accession>A0ABT1W688</accession>
<dbReference type="InterPro" id="IPR001647">
    <property type="entry name" value="HTH_TetR"/>
</dbReference>
<dbReference type="EMBL" id="JAMSKV010000005">
    <property type="protein sequence ID" value="MCQ8278367.1"/>
    <property type="molecule type" value="Genomic_DNA"/>
</dbReference>
<evidence type="ECO:0000256" key="4">
    <source>
        <dbReference type="PROSITE-ProRule" id="PRU00335"/>
    </source>
</evidence>
<evidence type="ECO:0000256" key="1">
    <source>
        <dbReference type="ARBA" id="ARBA00023015"/>
    </source>
</evidence>
<comment type="caution">
    <text evidence="6">The sequence shown here is derived from an EMBL/GenBank/DDBJ whole genome shotgun (WGS) entry which is preliminary data.</text>
</comment>
<gene>
    <name evidence="6" type="ORF">NFI95_07870</name>
</gene>
<dbReference type="Gene3D" id="1.10.357.10">
    <property type="entry name" value="Tetracycline Repressor, domain 2"/>
    <property type="match status" value="1"/>
</dbReference>
<name>A0ABT1W688_9PROT</name>
<reference evidence="6 7" key="1">
    <citation type="submission" date="2022-06" db="EMBL/GenBank/DDBJ databases">
        <title>Endosaccharibacter gen. nov., sp. nov., endophytic bacteria isolated from sugarcane.</title>
        <authorList>
            <person name="Pitiwittayakul N."/>
            <person name="Yukphan P."/>
            <person name="Charoenyingcharoen P."/>
            <person name="Tanasupawat S."/>
        </authorList>
    </citation>
    <scope>NUCLEOTIDE SEQUENCE [LARGE SCALE GENOMIC DNA]</scope>
    <source>
        <strain evidence="6 7">KSS8</strain>
    </source>
</reference>
<dbReference type="SUPFAM" id="SSF46689">
    <property type="entry name" value="Homeodomain-like"/>
    <property type="match status" value="1"/>
</dbReference>
<feature type="DNA-binding region" description="H-T-H motif" evidence="4">
    <location>
        <begin position="41"/>
        <end position="60"/>
    </location>
</feature>